<name>A0AAD2V3D7_YEREN</name>
<gene>
    <name evidence="1" type="ORF">RSF11_004371</name>
</gene>
<evidence type="ECO:0000313" key="1">
    <source>
        <dbReference type="EMBL" id="ELI8104593.1"/>
    </source>
</evidence>
<comment type="caution">
    <text evidence="1">The sequence shown here is derived from an EMBL/GenBank/DDBJ whole genome shotgun (WGS) entry which is preliminary data.</text>
</comment>
<organism evidence="1 2">
    <name type="scientific">Yersinia enterocolitica</name>
    <dbReference type="NCBI Taxonomy" id="630"/>
    <lineage>
        <taxon>Bacteria</taxon>
        <taxon>Pseudomonadati</taxon>
        <taxon>Pseudomonadota</taxon>
        <taxon>Gammaproteobacteria</taxon>
        <taxon>Enterobacterales</taxon>
        <taxon>Yersiniaceae</taxon>
        <taxon>Yersinia</taxon>
    </lineage>
</organism>
<evidence type="ECO:0008006" key="3">
    <source>
        <dbReference type="Google" id="ProtNLM"/>
    </source>
</evidence>
<dbReference type="AlphaFoldDB" id="A0AAD2V3D7"/>
<sequence>MNEKPILFNSEMVNAILSGRKTQTRRIMKVQPSEHFHPQTIHGAMDFTAHWYTPGVIDKDGYLQPARKDVFGVADEDEGYTCPLGAVGDQLWVRETYRMARSLDTHSPSEVAELSLNAGYKNPWAPIQLEADGTRIGKWTGFDTPPVITEAGKLRPSLHMPRWASRINLLITGVRVERLQDISDADASAEGCKISSMQSGECLSDMFARLWKSIYGDESWQANPWVWVINFERMEAK</sequence>
<evidence type="ECO:0000313" key="2">
    <source>
        <dbReference type="Proteomes" id="UP001182355"/>
    </source>
</evidence>
<accession>A0AAD2V3D7</accession>
<reference evidence="1" key="1">
    <citation type="submission" date="2023-02" db="EMBL/GenBank/DDBJ databases">
        <authorList>
            <person name="Ashton P.M."/>
            <person name="Dallman T."/>
            <person name="Nair S."/>
            <person name="De Pinna E."/>
            <person name="Peters T."/>
            <person name="Grant K."/>
        </authorList>
    </citation>
    <scope>NUCLEOTIDE SEQUENCE</scope>
    <source>
        <strain evidence="1">01103883</strain>
    </source>
</reference>
<protein>
    <recommendedName>
        <fullName evidence="3">Phage-related protein</fullName>
    </recommendedName>
</protein>
<proteinExistence type="predicted"/>
<dbReference type="EMBL" id="ABNAVX010000056">
    <property type="protein sequence ID" value="ELI8104593.1"/>
    <property type="molecule type" value="Genomic_DNA"/>
</dbReference>
<dbReference type="Proteomes" id="UP001182355">
    <property type="component" value="Unassembled WGS sequence"/>
</dbReference>
<dbReference type="RefSeq" id="WP_427258417.1">
    <property type="nucleotide sequence ID" value="NZ_JBGEEJ010000029.1"/>
</dbReference>